<keyword evidence="8" id="KW-1185">Reference proteome</keyword>
<feature type="compositionally biased region" description="Pro residues" evidence="5">
    <location>
        <begin position="22"/>
        <end position="32"/>
    </location>
</feature>
<dbReference type="Pfam" id="PF14791">
    <property type="entry name" value="DNA_pol_B_thumb"/>
    <property type="match status" value="1"/>
</dbReference>
<dbReference type="EMBL" id="BRXW01000328">
    <property type="protein sequence ID" value="GMI18273.1"/>
    <property type="molecule type" value="Genomic_DNA"/>
</dbReference>
<dbReference type="Proteomes" id="UP001165122">
    <property type="component" value="Unassembled WGS sequence"/>
</dbReference>
<dbReference type="InterPro" id="IPR029398">
    <property type="entry name" value="PolB_thumb"/>
</dbReference>
<feature type="region of interest" description="Disordered" evidence="5">
    <location>
        <begin position="357"/>
        <end position="439"/>
    </location>
</feature>
<dbReference type="GO" id="GO:0003887">
    <property type="term" value="F:DNA-directed DNA polymerase activity"/>
    <property type="evidence" value="ECO:0007669"/>
    <property type="project" value="InterPro"/>
</dbReference>
<dbReference type="Gene3D" id="3.30.210.10">
    <property type="entry name" value="DNA polymerase, thumb domain"/>
    <property type="match status" value="1"/>
</dbReference>
<reference evidence="8" key="1">
    <citation type="journal article" date="2023" name="Commun. Biol.">
        <title>Genome analysis of Parmales, the sister group of diatoms, reveals the evolutionary specialization of diatoms from phago-mixotrophs to photoautotrophs.</title>
        <authorList>
            <person name="Ban H."/>
            <person name="Sato S."/>
            <person name="Yoshikawa S."/>
            <person name="Yamada K."/>
            <person name="Nakamura Y."/>
            <person name="Ichinomiya M."/>
            <person name="Sato N."/>
            <person name="Blanc-Mathieu R."/>
            <person name="Endo H."/>
            <person name="Kuwata A."/>
            <person name="Ogata H."/>
        </authorList>
    </citation>
    <scope>NUCLEOTIDE SEQUENCE [LARGE SCALE GENOMIC DNA]</scope>
    <source>
        <strain evidence="8">NIES 3700</strain>
    </source>
</reference>
<dbReference type="InterPro" id="IPR022312">
    <property type="entry name" value="DNA_pol_X"/>
</dbReference>
<feature type="domain" description="DNA-directed DNA polymerase X" evidence="6">
    <location>
        <begin position="281"/>
        <end position="740"/>
    </location>
</feature>
<evidence type="ECO:0000256" key="3">
    <source>
        <dbReference type="ARBA" id="ARBA00022695"/>
    </source>
</evidence>
<sequence>MTSQQHDNNTPLSQAASLEPISQPPPTPPTPLSPTVSASKSCSSHNSTSALSHPSTQSTLNTTTPSHTVKTENPVTWQKKRWKTIDDTMFQSMLAKSAEKGIQESLGDGKGPQPSSLIHLPVAFPPQNLNRKVEKFAPFNASWERLPGEWAEAEAAVSGCFTISEEDMILNHMRVRDMAMKQLKHNRRGNWAYAFERCLNTQKKADSKTARLQLEGEEGKWGGEENVPCIFASAKIDVNDPEVFVPYNNAIADYLREVAAAMTAKIAVLEVTDRMKKGARAINKQLKQEVMCQKFRAEAYGRLATVVESFPVAITPDVLVNNSVKKDDSSISSSSVTIVSSRIRSLKRKLSTAMASTPPLAPQWVSSQNSRSQHSPLPNSQMKSQNSNSSSQTCLKSVQSFPSIPSSGTLSPPSTLSSPKKDTGRNSGSGSGRKKTRKKLLLKCPGSSLGIVVAAINRFTPQFFKTKRICVPGQGQNYLQNPEMDKAMALINDPQVKAVNSLKDIWGVGMSTAAKMYNWGVTSPAMLWLDKEVIGCLNAAQLIGLKHVEDFKKKIPRAELELILERVKETVDYLGGGKLTCQACGSYRRGKGSSGDIDVLITPKDGFESFQPSRCFIQIIEHLTQRRVLTDHLAFDTKPSIKPKRSYMGVCNVAGIFRRIDIKCYPKHSEAFALLYFTGSGHFNRSMRKFCKTAKLKLTDEGLWYRKGKSNDSGVSVLCKEEEDIFNAIGLDYIRPEFRSVGIEGLLAGGQDERTGAGVFGGGGDVDSQETEEDEMWDIEEMLAEEEIEEGGGDGEDDDDDVTV</sequence>
<dbReference type="GO" id="GO:0006303">
    <property type="term" value="P:double-strand break repair via nonhomologous end joining"/>
    <property type="evidence" value="ECO:0007669"/>
    <property type="project" value="TreeGrafter"/>
</dbReference>
<accession>A0A9W7L024</accession>
<evidence type="ECO:0000256" key="2">
    <source>
        <dbReference type="ARBA" id="ARBA00022679"/>
    </source>
</evidence>
<organism evidence="7 8">
    <name type="scientific">Triparma laevis f. longispina</name>
    <dbReference type="NCBI Taxonomy" id="1714387"/>
    <lineage>
        <taxon>Eukaryota</taxon>
        <taxon>Sar</taxon>
        <taxon>Stramenopiles</taxon>
        <taxon>Ochrophyta</taxon>
        <taxon>Bolidophyceae</taxon>
        <taxon>Parmales</taxon>
        <taxon>Triparmaceae</taxon>
        <taxon>Triparma</taxon>
    </lineage>
</organism>
<dbReference type="AlphaFoldDB" id="A0A9W7L024"/>
<proteinExistence type="predicted"/>
<dbReference type="GO" id="GO:0005634">
    <property type="term" value="C:nucleus"/>
    <property type="evidence" value="ECO:0007669"/>
    <property type="project" value="TreeGrafter"/>
</dbReference>
<dbReference type="InterPro" id="IPR043519">
    <property type="entry name" value="NT_sf"/>
</dbReference>
<dbReference type="SMART" id="SM00483">
    <property type="entry name" value="POLXc"/>
    <property type="match status" value="1"/>
</dbReference>
<dbReference type="GO" id="GO:0003677">
    <property type="term" value="F:DNA binding"/>
    <property type="evidence" value="ECO:0007669"/>
    <property type="project" value="InterPro"/>
</dbReference>
<dbReference type="Pfam" id="PF14792">
    <property type="entry name" value="DNA_pol_B_palm"/>
    <property type="match status" value="1"/>
</dbReference>
<dbReference type="OrthoDB" id="205514at2759"/>
<keyword evidence="3" id="KW-0548">Nucleotidyltransferase</keyword>
<keyword evidence="1" id="KW-0237">DNA synthesis</keyword>
<evidence type="ECO:0000313" key="8">
    <source>
        <dbReference type="Proteomes" id="UP001165122"/>
    </source>
</evidence>
<dbReference type="InterPro" id="IPR002054">
    <property type="entry name" value="DNA-dir_DNA_pol_X"/>
</dbReference>
<dbReference type="InterPro" id="IPR037160">
    <property type="entry name" value="DNA_Pol_thumb_sf"/>
</dbReference>
<comment type="caution">
    <text evidence="7">The sequence shown here is derived from an EMBL/GenBank/DDBJ whole genome shotgun (WGS) entry which is preliminary data.</text>
</comment>
<dbReference type="PANTHER" id="PTHR11276">
    <property type="entry name" value="DNA POLYMERASE TYPE-X FAMILY MEMBER"/>
    <property type="match status" value="1"/>
</dbReference>
<evidence type="ECO:0000256" key="5">
    <source>
        <dbReference type="SAM" id="MobiDB-lite"/>
    </source>
</evidence>
<name>A0A9W7L024_9STRA</name>
<keyword evidence="2" id="KW-0808">Transferase</keyword>
<dbReference type="SUPFAM" id="SSF81585">
    <property type="entry name" value="PsbU/PolX domain-like"/>
    <property type="match status" value="1"/>
</dbReference>
<evidence type="ECO:0000256" key="1">
    <source>
        <dbReference type="ARBA" id="ARBA00022634"/>
    </source>
</evidence>
<dbReference type="PANTHER" id="PTHR11276:SF28">
    <property type="entry name" value="DNA POLYMERASE LAMBDA"/>
    <property type="match status" value="1"/>
</dbReference>
<feature type="compositionally biased region" description="Low complexity" evidence="5">
    <location>
        <begin position="379"/>
        <end position="392"/>
    </location>
</feature>
<feature type="region of interest" description="Disordered" evidence="5">
    <location>
        <begin position="784"/>
        <end position="804"/>
    </location>
</feature>
<feature type="compositionally biased region" description="Polar residues" evidence="5">
    <location>
        <begin position="364"/>
        <end position="378"/>
    </location>
</feature>
<dbReference type="CDD" id="cd00141">
    <property type="entry name" value="NT_POLXc"/>
    <property type="match status" value="1"/>
</dbReference>
<keyword evidence="4" id="KW-0235">DNA replication</keyword>
<feature type="compositionally biased region" description="Polar residues" evidence="5">
    <location>
        <begin position="1"/>
        <end position="16"/>
    </location>
</feature>
<gene>
    <name evidence="7" type="ORF">TrLO_g2769</name>
</gene>
<dbReference type="SUPFAM" id="SSF81301">
    <property type="entry name" value="Nucleotidyltransferase"/>
    <property type="match status" value="1"/>
</dbReference>
<dbReference type="Gene3D" id="3.30.460.10">
    <property type="entry name" value="Beta Polymerase, domain 2"/>
    <property type="match status" value="1"/>
</dbReference>
<dbReference type="Gene3D" id="1.10.150.20">
    <property type="entry name" value="5' to 3' exonuclease, C-terminal subdomain"/>
    <property type="match status" value="1"/>
</dbReference>
<feature type="compositionally biased region" description="Polar residues" evidence="5">
    <location>
        <begin position="38"/>
        <end position="75"/>
    </location>
</feature>
<dbReference type="PRINTS" id="PR00869">
    <property type="entry name" value="DNAPOLX"/>
</dbReference>
<protein>
    <recommendedName>
        <fullName evidence="6">DNA-directed DNA polymerase X domain-containing protein</fullName>
    </recommendedName>
</protein>
<evidence type="ECO:0000259" key="6">
    <source>
        <dbReference type="SMART" id="SM00483"/>
    </source>
</evidence>
<evidence type="ECO:0000313" key="7">
    <source>
        <dbReference type="EMBL" id="GMI18273.1"/>
    </source>
</evidence>
<dbReference type="InterPro" id="IPR028207">
    <property type="entry name" value="DNA_pol_B_palm_palm"/>
</dbReference>
<evidence type="ECO:0000256" key="4">
    <source>
        <dbReference type="ARBA" id="ARBA00022705"/>
    </source>
</evidence>
<feature type="region of interest" description="Disordered" evidence="5">
    <location>
        <begin position="1"/>
        <end position="75"/>
    </location>
</feature>
<feature type="compositionally biased region" description="Low complexity" evidence="5">
    <location>
        <begin position="402"/>
        <end position="418"/>
    </location>
</feature>